<accession>A0A2G3PLA0</accession>
<keyword evidence="1" id="KW-0808">Transferase</keyword>
<reference evidence="1 2" key="1">
    <citation type="submission" date="2017-10" db="EMBL/GenBank/DDBJ databases">
        <title>The draft genome sequence of Williamsia sp. BULT 1.1 isolated from the semi-arid grassland soils from South Africa.</title>
        <authorList>
            <person name="Kabwe M.H."/>
            <person name="Govender N."/>
            <person name="Mutseka Lunga P."/>
            <person name="Vikram S."/>
            <person name="Makhalanyane T.P."/>
        </authorList>
    </citation>
    <scope>NUCLEOTIDE SEQUENCE [LARGE SCALE GENOMIC DNA]</scope>
    <source>
        <strain evidence="1 2">BULT 1.1</strain>
    </source>
</reference>
<dbReference type="InterPro" id="IPR038056">
    <property type="entry name" value="YjbR-like_sf"/>
</dbReference>
<evidence type="ECO:0000313" key="1">
    <source>
        <dbReference type="EMBL" id="PHV65862.1"/>
    </source>
</evidence>
<dbReference type="Pfam" id="PF04237">
    <property type="entry name" value="YjbR"/>
    <property type="match status" value="1"/>
</dbReference>
<dbReference type="SUPFAM" id="SSF142906">
    <property type="entry name" value="YjbR-like"/>
    <property type="match status" value="1"/>
</dbReference>
<protein>
    <submittedName>
        <fullName evidence="1">Phosphoribosylglycinamide formyltransferase</fullName>
    </submittedName>
</protein>
<comment type="caution">
    <text evidence="1">The sequence shown here is derived from an EMBL/GenBank/DDBJ whole genome shotgun (WGS) entry which is preliminary data.</text>
</comment>
<dbReference type="InterPro" id="IPR058532">
    <property type="entry name" value="YjbR/MT2646/Rv2570-like"/>
</dbReference>
<evidence type="ECO:0000313" key="2">
    <source>
        <dbReference type="Proteomes" id="UP000225108"/>
    </source>
</evidence>
<dbReference type="Proteomes" id="UP000225108">
    <property type="component" value="Unassembled WGS sequence"/>
</dbReference>
<dbReference type="GO" id="GO:0016740">
    <property type="term" value="F:transferase activity"/>
    <property type="evidence" value="ECO:0007669"/>
    <property type="project" value="UniProtKB-KW"/>
</dbReference>
<sequence>MPHPIMYSEDDPVLIRLRTIALAFPDATEKIAHGRPTFRGGKMFGMYGGGVKGGPQFEQSLLFKVEQTERVALEQDSRFFYPAYVGPYGWMGIDLSARPDWTEVAELLDASYRSVATKKLIARLDAGERPDELT</sequence>
<name>A0A2G3PLA0_WILMA</name>
<gene>
    <name evidence="1" type="ORF">CSW57_19400</name>
</gene>
<dbReference type="RefSeq" id="WP_030172100.1">
    <property type="nucleotide sequence ID" value="NZ_PEBD01000010.1"/>
</dbReference>
<dbReference type="Gene3D" id="3.90.1150.30">
    <property type="match status" value="1"/>
</dbReference>
<dbReference type="EMBL" id="PEBD01000010">
    <property type="protein sequence ID" value="PHV65862.1"/>
    <property type="molecule type" value="Genomic_DNA"/>
</dbReference>
<proteinExistence type="predicted"/>
<organism evidence="1 2">
    <name type="scientific">Williamsia marianensis</name>
    <dbReference type="NCBI Taxonomy" id="85044"/>
    <lineage>
        <taxon>Bacteria</taxon>
        <taxon>Bacillati</taxon>
        <taxon>Actinomycetota</taxon>
        <taxon>Actinomycetes</taxon>
        <taxon>Mycobacteriales</taxon>
        <taxon>Nocardiaceae</taxon>
        <taxon>Williamsia</taxon>
    </lineage>
</organism>
<dbReference type="AlphaFoldDB" id="A0A2G3PLA0"/>